<accession>A0A1K0IDP0</accession>
<keyword evidence="6 9" id="KW-0443">Lipid metabolism</keyword>
<feature type="region of interest" description="Disordered" evidence="10">
    <location>
        <begin position="33"/>
        <end position="79"/>
    </location>
</feature>
<evidence type="ECO:0000256" key="10">
    <source>
        <dbReference type="SAM" id="MobiDB-lite"/>
    </source>
</evidence>
<keyword evidence="4 9" id="KW-0444">Lipid biosynthesis</keyword>
<evidence type="ECO:0000259" key="11">
    <source>
        <dbReference type="PROSITE" id="PS50968"/>
    </source>
</evidence>
<evidence type="ECO:0000256" key="6">
    <source>
        <dbReference type="ARBA" id="ARBA00023098"/>
    </source>
</evidence>
<dbReference type="GO" id="GO:0003989">
    <property type="term" value="F:acetyl-CoA carboxylase activity"/>
    <property type="evidence" value="ECO:0007669"/>
    <property type="project" value="InterPro"/>
</dbReference>
<sequence length="161" mass="16658">MNIQFVEHLIGILERSTLAELEYAEHGARVRLSRTSRRSAADTSCAPVAPLNDAPLPTRALSASTQPAAGHPSPAPQGQAVSAPLAGVLYCAPAPGQPPFVNVGDMVEPGQQLAIIEAMKMLNVVESEHMGRLVSVVAADGTAVEAGATLFVIEPVGDSDV</sequence>
<evidence type="ECO:0000256" key="8">
    <source>
        <dbReference type="ARBA" id="ARBA00023267"/>
    </source>
</evidence>
<comment type="function">
    <text evidence="1 9">This protein is a component of the acetyl coenzyme A carboxylase complex; first, biotin carboxylase catalyzes the carboxylation of the carrier protein and then the transcarboxylase transfers the carboxyl group to form malonyl-CoA.</text>
</comment>
<evidence type="ECO:0000256" key="9">
    <source>
        <dbReference type="RuleBase" id="RU364072"/>
    </source>
</evidence>
<name>A0A1K0IDP0_CUPNE</name>
<dbReference type="SUPFAM" id="SSF51230">
    <property type="entry name" value="Single hybrid motif"/>
    <property type="match status" value="1"/>
</dbReference>
<dbReference type="PRINTS" id="PR01071">
    <property type="entry name" value="ACOABIOTINCC"/>
</dbReference>
<evidence type="ECO:0000313" key="12">
    <source>
        <dbReference type="EMBL" id="SCU75282.1"/>
    </source>
</evidence>
<reference evidence="12" key="1">
    <citation type="submission" date="2016-09" db="EMBL/GenBank/DDBJ databases">
        <authorList>
            <person name="Capua I."/>
            <person name="De Benedictis P."/>
            <person name="Joannis T."/>
            <person name="Lombin L.H."/>
            <person name="Cattoli G."/>
        </authorList>
    </citation>
    <scope>NUCLEOTIDE SEQUENCE</scope>
    <source>
        <strain evidence="12">B9</strain>
    </source>
</reference>
<evidence type="ECO:0000256" key="7">
    <source>
        <dbReference type="ARBA" id="ARBA00023160"/>
    </source>
</evidence>
<proteinExistence type="predicted"/>
<dbReference type="GO" id="GO:0006633">
    <property type="term" value="P:fatty acid biosynthetic process"/>
    <property type="evidence" value="ECO:0007669"/>
    <property type="project" value="UniProtKB-UniPathway"/>
</dbReference>
<dbReference type="PROSITE" id="PS00188">
    <property type="entry name" value="BIOTIN"/>
    <property type="match status" value="1"/>
</dbReference>
<dbReference type="GO" id="GO:0009317">
    <property type="term" value="C:acetyl-CoA carboxylase complex"/>
    <property type="evidence" value="ECO:0007669"/>
    <property type="project" value="InterPro"/>
</dbReference>
<evidence type="ECO:0000256" key="4">
    <source>
        <dbReference type="ARBA" id="ARBA00022516"/>
    </source>
</evidence>
<dbReference type="UniPathway" id="UPA00094"/>
<dbReference type="InterPro" id="IPR001249">
    <property type="entry name" value="AcCoA_biotinCC"/>
</dbReference>
<evidence type="ECO:0000256" key="1">
    <source>
        <dbReference type="ARBA" id="ARBA00003761"/>
    </source>
</evidence>
<keyword evidence="8 9" id="KW-0092">Biotin</keyword>
<comment type="pathway">
    <text evidence="2 9">Lipid metabolism; fatty acid biosynthesis.</text>
</comment>
<gene>
    <name evidence="12" type="ORF">CNECB9_2320050</name>
</gene>
<feature type="domain" description="Lipoyl-binding" evidence="11">
    <location>
        <begin position="78"/>
        <end position="154"/>
    </location>
</feature>
<dbReference type="InterPro" id="IPR011053">
    <property type="entry name" value="Single_hybrid_motif"/>
</dbReference>
<dbReference type="Gene3D" id="2.40.50.100">
    <property type="match status" value="1"/>
</dbReference>
<protein>
    <recommendedName>
        <fullName evidence="3 9">Biotin carboxyl carrier protein of acetyl-CoA carboxylase</fullName>
    </recommendedName>
</protein>
<dbReference type="PANTHER" id="PTHR45266">
    <property type="entry name" value="OXALOACETATE DECARBOXYLASE ALPHA CHAIN"/>
    <property type="match status" value="1"/>
</dbReference>
<dbReference type="InterPro" id="IPR001882">
    <property type="entry name" value="Biotin_BS"/>
</dbReference>
<dbReference type="EMBL" id="FMSH01000149">
    <property type="protein sequence ID" value="SCU75282.1"/>
    <property type="molecule type" value="Genomic_DNA"/>
</dbReference>
<dbReference type="NCBIfam" id="TIGR00531">
    <property type="entry name" value="BCCP"/>
    <property type="match status" value="1"/>
</dbReference>
<dbReference type="CDD" id="cd06850">
    <property type="entry name" value="biotinyl_domain"/>
    <property type="match status" value="1"/>
</dbReference>
<dbReference type="InterPro" id="IPR000089">
    <property type="entry name" value="Biotin_lipoyl"/>
</dbReference>
<dbReference type="RefSeq" id="WP_340523573.1">
    <property type="nucleotide sequence ID" value="NZ_FMSH01000149.1"/>
</dbReference>
<dbReference type="PANTHER" id="PTHR45266:SF3">
    <property type="entry name" value="OXALOACETATE DECARBOXYLASE ALPHA CHAIN"/>
    <property type="match status" value="1"/>
</dbReference>
<keyword evidence="7 9" id="KW-0275">Fatty acid biosynthesis</keyword>
<dbReference type="Pfam" id="PF00364">
    <property type="entry name" value="Biotin_lipoyl"/>
    <property type="match status" value="1"/>
</dbReference>
<evidence type="ECO:0000256" key="3">
    <source>
        <dbReference type="ARBA" id="ARBA00017562"/>
    </source>
</evidence>
<evidence type="ECO:0000256" key="2">
    <source>
        <dbReference type="ARBA" id="ARBA00005194"/>
    </source>
</evidence>
<keyword evidence="5 9" id="KW-0276">Fatty acid metabolism</keyword>
<dbReference type="PROSITE" id="PS50968">
    <property type="entry name" value="BIOTINYL_LIPOYL"/>
    <property type="match status" value="1"/>
</dbReference>
<dbReference type="AlphaFoldDB" id="A0A1K0IDP0"/>
<evidence type="ECO:0000256" key="5">
    <source>
        <dbReference type="ARBA" id="ARBA00022832"/>
    </source>
</evidence>
<dbReference type="InterPro" id="IPR050709">
    <property type="entry name" value="Biotin_Carboxyl_Carrier/Decarb"/>
</dbReference>
<organism evidence="12">
    <name type="scientific">Cupriavidus necator</name>
    <name type="common">Alcaligenes eutrophus</name>
    <name type="synonym">Ralstonia eutropha</name>
    <dbReference type="NCBI Taxonomy" id="106590"/>
    <lineage>
        <taxon>Bacteria</taxon>
        <taxon>Pseudomonadati</taxon>
        <taxon>Pseudomonadota</taxon>
        <taxon>Betaproteobacteria</taxon>
        <taxon>Burkholderiales</taxon>
        <taxon>Burkholderiaceae</taxon>
        <taxon>Cupriavidus</taxon>
    </lineage>
</organism>